<protein>
    <submittedName>
        <fullName evidence="1">Uncharacterized protein</fullName>
    </submittedName>
</protein>
<dbReference type="EMBL" id="CM056743">
    <property type="protein sequence ID" value="KAJ8672378.1"/>
    <property type="molecule type" value="Genomic_DNA"/>
</dbReference>
<organism evidence="1 2">
    <name type="scientific">Eretmocerus hayati</name>
    <dbReference type="NCBI Taxonomy" id="131215"/>
    <lineage>
        <taxon>Eukaryota</taxon>
        <taxon>Metazoa</taxon>
        <taxon>Ecdysozoa</taxon>
        <taxon>Arthropoda</taxon>
        <taxon>Hexapoda</taxon>
        <taxon>Insecta</taxon>
        <taxon>Pterygota</taxon>
        <taxon>Neoptera</taxon>
        <taxon>Endopterygota</taxon>
        <taxon>Hymenoptera</taxon>
        <taxon>Apocrita</taxon>
        <taxon>Proctotrupomorpha</taxon>
        <taxon>Chalcidoidea</taxon>
        <taxon>Aphelinidae</taxon>
        <taxon>Aphelininae</taxon>
        <taxon>Eretmocerus</taxon>
    </lineage>
</organism>
<name>A0ACC2NNI5_9HYME</name>
<keyword evidence="2" id="KW-1185">Reference proteome</keyword>
<sequence length="346" mass="39494">MADFRIRSTTFDIKYVGVSSSIQSLSSTLADSFLGRQIAHSQINKFKLDASHNRKFQSLHTQQESELTNNSDNHQIRSNTEKWFVNTTDMEIPTEIIETLALGPRFGQPNSLDKTSSIETVKNIEQLLDTHELDEQLAWALRSHIVVKKKPLSDLQSNVRNILHKWNELRYLGRIFHEWALTRTDTNLAKIYGSPKVHKAGIPLRPIVSAVGTPTYFMSKVVDRILKSAIPKSSSYMKNSNHFIQQIKEINIPSDHVLVEFDVISMYPNIPLDLVLLAAEKRFKYIREKHDITLQELLDAIKFLMENTYFTFGGQTYHQKHGTSMGSPCSPTFADIGMVDLEESCL</sequence>
<proteinExistence type="predicted"/>
<accession>A0ACC2NNI5</accession>
<comment type="caution">
    <text evidence="1">The sequence shown here is derived from an EMBL/GenBank/DDBJ whole genome shotgun (WGS) entry which is preliminary data.</text>
</comment>
<gene>
    <name evidence="1" type="ORF">QAD02_003637</name>
</gene>
<evidence type="ECO:0000313" key="2">
    <source>
        <dbReference type="Proteomes" id="UP001239111"/>
    </source>
</evidence>
<dbReference type="Proteomes" id="UP001239111">
    <property type="component" value="Chromosome 3"/>
</dbReference>
<evidence type="ECO:0000313" key="1">
    <source>
        <dbReference type="EMBL" id="KAJ8672378.1"/>
    </source>
</evidence>
<reference evidence="1" key="1">
    <citation type="submission" date="2023-04" db="EMBL/GenBank/DDBJ databases">
        <title>A chromosome-level genome assembly of the parasitoid wasp Eretmocerus hayati.</title>
        <authorList>
            <person name="Zhong Y."/>
            <person name="Liu S."/>
            <person name="Liu Y."/>
        </authorList>
    </citation>
    <scope>NUCLEOTIDE SEQUENCE</scope>
    <source>
        <strain evidence="1">ZJU_SS_LIU_2023</strain>
    </source>
</reference>